<evidence type="ECO:0000256" key="8">
    <source>
        <dbReference type="ARBA" id="ARBA00023136"/>
    </source>
</evidence>
<evidence type="ECO:0000256" key="9">
    <source>
        <dbReference type="HAMAP-Rule" id="MF_00236"/>
    </source>
</evidence>
<comment type="subunit">
    <text evidence="9">The Tat system comprises two distinct complexes: a TatABC complex, containing multiple copies of TatA, TatB and TatC subunits, and a separate TatA complex, containing only TatA subunits. Substrates initially bind to the TatABC complex, which probably triggers association of the separate TatA complex to form the active translocon.</text>
</comment>
<dbReference type="HAMAP" id="MF_00236">
    <property type="entry name" value="TatA_E"/>
    <property type="match status" value="1"/>
</dbReference>
<proteinExistence type="inferred from homology"/>
<dbReference type="EMBL" id="ACGK02000001">
    <property type="protein sequence ID" value="EGF23271.1"/>
    <property type="molecule type" value="Genomic_DNA"/>
</dbReference>
<keyword evidence="7 9" id="KW-0811">Translocation</keyword>
<gene>
    <name evidence="9 11" type="primary">tatA</name>
    <name evidence="11" type="ORF">HMPREF0091_10218</name>
</gene>
<keyword evidence="3 9" id="KW-1003">Cell membrane</keyword>
<evidence type="ECO:0000256" key="5">
    <source>
        <dbReference type="ARBA" id="ARBA00022927"/>
    </source>
</evidence>
<keyword evidence="12" id="KW-1185">Reference proteome</keyword>
<dbReference type="InterPro" id="IPR003369">
    <property type="entry name" value="TatA/B/E"/>
</dbReference>
<dbReference type="Pfam" id="PF02416">
    <property type="entry name" value="TatA_B_E"/>
    <property type="match status" value="1"/>
</dbReference>
<keyword evidence="6 9" id="KW-1133">Transmembrane helix</keyword>
<dbReference type="PANTHER" id="PTHR42982">
    <property type="entry name" value="SEC-INDEPENDENT PROTEIN TRANSLOCASE PROTEIN TATA"/>
    <property type="match status" value="1"/>
</dbReference>
<comment type="subcellular location">
    <subcellularLocation>
        <location evidence="1 9">Cell membrane</location>
        <topology evidence="1 9">Single-pass membrane protein</topology>
    </subcellularLocation>
</comment>
<dbReference type="Gene3D" id="1.20.5.3310">
    <property type="match status" value="1"/>
</dbReference>
<comment type="similarity">
    <text evidence="9">Belongs to the TatA/E family.</text>
</comment>
<dbReference type="eggNOG" id="COG1826">
    <property type="taxonomic scope" value="Bacteria"/>
</dbReference>
<dbReference type="PANTHER" id="PTHR42982:SF1">
    <property type="entry name" value="SEC-INDEPENDENT PROTEIN TRANSLOCASE PROTEIN TATA"/>
    <property type="match status" value="1"/>
</dbReference>
<organism evidence="11 12">
    <name type="scientific">Fannyhessea vaginae DSM 15829</name>
    <dbReference type="NCBI Taxonomy" id="525256"/>
    <lineage>
        <taxon>Bacteria</taxon>
        <taxon>Bacillati</taxon>
        <taxon>Actinomycetota</taxon>
        <taxon>Coriobacteriia</taxon>
        <taxon>Coriobacteriales</taxon>
        <taxon>Atopobiaceae</taxon>
        <taxon>Fannyhessea</taxon>
    </lineage>
</organism>
<accession>F1T3H7</accession>
<comment type="function">
    <text evidence="9">Part of the twin-arginine translocation (Tat) system that transports large folded proteins containing a characteristic twin-arginine motif in their signal peptide across membranes. TatA could form the protein-conducting channel of the Tat system.</text>
</comment>
<name>F1T3H7_9ACTN</name>
<dbReference type="GO" id="GO:0033281">
    <property type="term" value="C:TAT protein transport complex"/>
    <property type="evidence" value="ECO:0007669"/>
    <property type="project" value="UniProtKB-UniRule"/>
</dbReference>
<reference evidence="11 12" key="1">
    <citation type="submission" date="2011-02" db="EMBL/GenBank/DDBJ databases">
        <authorList>
            <person name="Muzny D."/>
            <person name="Qin X."/>
            <person name="Buhay C."/>
            <person name="Dugan-Rocha S."/>
            <person name="Ding Y."/>
            <person name="Chen G."/>
            <person name="Hawes A."/>
            <person name="Holder M."/>
            <person name="Jhangiani S."/>
            <person name="Johnson A."/>
            <person name="Khan Z."/>
            <person name="Li Z."/>
            <person name="Liu W."/>
            <person name="Liu X."/>
            <person name="Perez L."/>
            <person name="Shen H."/>
            <person name="Wang Q."/>
            <person name="Watt J."/>
            <person name="Xi L."/>
            <person name="Xin Y."/>
            <person name="Zhou J."/>
            <person name="Deng J."/>
            <person name="Jiang H."/>
            <person name="Liu Y."/>
            <person name="Qu J."/>
            <person name="Song X.-Z."/>
            <person name="Zhang L."/>
            <person name="Villasana D."/>
            <person name="Johnson A."/>
            <person name="Liu J."/>
            <person name="Liyanage D."/>
            <person name="Lorensuhewa L."/>
            <person name="Robinson T."/>
            <person name="Song A."/>
            <person name="Song B.-B."/>
            <person name="Dinh H."/>
            <person name="Thornton R."/>
            <person name="Coyle M."/>
            <person name="Francisco L."/>
            <person name="Jackson L."/>
            <person name="Javaid M."/>
            <person name="Korchina V."/>
            <person name="Kovar C."/>
            <person name="Mata R."/>
            <person name="Mathew T."/>
            <person name="Ngo R."/>
            <person name="Nguyen L."/>
            <person name="Nguyen N."/>
            <person name="Okwuonu G."/>
            <person name="Ongeri F."/>
            <person name="Pham C."/>
            <person name="Simmons D."/>
            <person name="Wilczek-Boney K."/>
            <person name="Hale W."/>
            <person name="Jakkamsetti A."/>
            <person name="Pham P."/>
            <person name="Ruth R."/>
            <person name="San Lucas F."/>
            <person name="Warren J."/>
            <person name="Zhang J."/>
            <person name="Zhao Z."/>
            <person name="Zhou C."/>
            <person name="Zhu D."/>
            <person name="Lee S."/>
            <person name="Bess C."/>
            <person name="Blankenburg K."/>
            <person name="Forbes L."/>
            <person name="Fu Q."/>
            <person name="Gubbala S."/>
            <person name="Hirani K."/>
            <person name="Jayaseelan J.C."/>
            <person name="Lara F."/>
            <person name="Munidasa M."/>
            <person name="Palculict T."/>
            <person name="Patil S."/>
            <person name="Pu L.-L."/>
            <person name="Saada N."/>
            <person name="Tang L."/>
            <person name="Weissenberger G."/>
            <person name="Zhu Y."/>
            <person name="Hemphill L."/>
            <person name="Shang Y."/>
            <person name="Youmans B."/>
            <person name="Ayvaz T."/>
            <person name="Ross M."/>
            <person name="Santibanez J."/>
            <person name="Aqrawi P."/>
            <person name="Gross S."/>
            <person name="Joshi V."/>
            <person name="Fowler G."/>
            <person name="Nazareth L."/>
            <person name="Reid J."/>
            <person name="Worley K."/>
            <person name="Petrosino J."/>
            <person name="Highlander S."/>
            <person name="Gibbs R."/>
        </authorList>
    </citation>
    <scope>NUCLEOTIDE SEQUENCE [LARGE SCALE GENOMIC DNA]</scope>
    <source>
        <strain evidence="11 12">DSM 15829</strain>
    </source>
</reference>
<dbReference type="Proteomes" id="UP000005947">
    <property type="component" value="Unassembled WGS sequence"/>
</dbReference>
<dbReference type="GO" id="GO:0043953">
    <property type="term" value="P:protein transport by the Tat complex"/>
    <property type="evidence" value="ECO:0007669"/>
    <property type="project" value="UniProtKB-UniRule"/>
</dbReference>
<evidence type="ECO:0000256" key="1">
    <source>
        <dbReference type="ARBA" id="ARBA00004162"/>
    </source>
</evidence>
<protein>
    <recommendedName>
        <fullName evidence="9">Sec-independent protein translocase protein TatA</fullName>
    </recommendedName>
</protein>
<evidence type="ECO:0000256" key="4">
    <source>
        <dbReference type="ARBA" id="ARBA00022692"/>
    </source>
</evidence>
<sequence length="85" mass="9127">MDVLEAYMILGMGPLELVIVVAIVLVIFGPKNLPKLGSALGKTVKSVREGLDDSSDDTNKKDEKAKSSAKSQEAEDVVVEDSKEH</sequence>
<evidence type="ECO:0000256" key="2">
    <source>
        <dbReference type="ARBA" id="ARBA00022448"/>
    </source>
</evidence>
<keyword evidence="5 9" id="KW-0653">Protein transport</keyword>
<keyword evidence="8 9" id="KW-0472">Membrane</keyword>
<evidence type="ECO:0000256" key="7">
    <source>
        <dbReference type="ARBA" id="ARBA00023010"/>
    </source>
</evidence>
<dbReference type="GO" id="GO:0008320">
    <property type="term" value="F:protein transmembrane transporter activity"/>
    <property type="evidence" value="ECO:0007669"/>
    <property type="project" value="UniProtKB-UniRule"/>
</dbReference>
<evidence type="ECO:0000313" key="12">
    <source>
        <dbReference type="Proteomes" id="UP000005947"/>
    </source>
</evidence>
<keyword evidence="4 9" id="KW-0812">Transmembrane</keyword>
<evidence type="ECO:0000256" key="3">
    <source>
        <dbReference type="ARBA" id="ARBA00022475"/>
    </source>
</evidence>
<keyword evidence="2 9" id="KW-0813">Transport</keyword>
<feature type="compositionally biased region" description="Basic and acidic residues" evidence="10">
    <location>
        <begin position="47"/>
        <end position="66"/>
    </location>
</feature>
<comment type="caution">
    <text evidence="11">The sequence shown here is derived from an EMBL/GenBank/DDBJ whole genome shotgun (WGS) entry which is preliminary data.</text>
</comment>
<dbReference type="InterPro" id="IPR006312">
    <property type="entry name" value="TatA/E"/>
</dbReference>
<evidence type="ECO:0000313" key="11">
    <source>
        <dbReference type="EMBL" id="EGF23271.1"/>
    </source>
</evidence>
<feature type="transmembrane region" description="Helical" evidence="9">
    <location>
        <begin position="6"/>
        <end position="28"/>
    </location>
</feature>
<dbReference type="AlphaFoldDB" id="F1T3H7"/>
<evidence type="ECO:0000256" key="6">
    <source>
        <dbReference type="ARBA" id="ARBA00022989"/>
    </source>
</evidence>
<feature type="region of interest" description="Disordered" evidence="10">
    <location>
        <begin position="47"/>
        <end position="85"/>
    </location>
</feature>
<evidence type="ECO:0000256" key="10">
    <source>
        <dbReference type="SAM" id="MobiDB-lite"/>
    </source>
</evidence>